<keyword evidence="9" id="KW-1185">Reference proteome</keyword>
<name>A0A5A7NR97_9MICC</name>
<dbReference type="NCBIfam" id="TIGR03860">
    <property type="entry name" value="FMN_nitrolo"/>
    <property type="match status" value="1"/>
</dbReference>
<evidence type="ECO:0000256" key="2">
    <source>
        <dbReference type="ARBA" id="ARBA00022643"/>
    </source>
</evidence>
<evidence type="ECO:0000259" key="7">
    <source>
        <dbReference type="Pfam" id="PF00296"/>
    </source>
</evidence>
<feature type="binding site" evidence="6">
    <location>
        <position position="165"/>
    </location>
    <ligand>
        <name>FMN</name>
        <dbReference type="ChEBI" id="CHEBI:58210"/>
    </ligand>
</feature>
<keyword evidence="3" id="KW-0560">Oxidoreductase</keyword>
<dbReference type="GO" id="GO:0004497">
    <property type="term" value="F:monooxygenase activity"/>
    <property type="evidence" value="ECO:0007669"/>
    <property type="project" value="UniProtKB-KW"/>
</dbReference>
<reference evidence="8 9" key="1">
    <citation type="submission" date="2019-09" db="EMBL/GenBank/DDBJ databases">
        <title>Arthrobacter zafarii sp. nov., a moderately thermotolerant and halotolerant actinobacterium isolated from Cholistan desert soil of Pakistan.</title>
        <authorList>
            <person name="Amin A."/>
            <person name="Ahmed I."/>
            <person name="Khalid N."/>
            <person name="Schumann P."/>
            <person name="Busse H.J."/>
            <person name="Khan I.U."/>
            <person name="Li S."/>
            <person name="Li W.J."/>
        </authorList>
    </citation>
    <scope>NUCLEOTIDE SEQUENCE [LARGE SCALE GENOMIC DNA]</scope>
    <source>
        <strain evidence="8 9">NCCP-1664</strain>
    </source>
</reference>
<dbReference type="Pfam" id="PF00296">
    <property type="entry name" value="Bac_luciferase"/>
    <property type="match status" value="1"/>
</dbReference>
<evidence type="ECO:0000313" key="9">
    <source>
        <dbReference type="Proteomes" id="UP000325307"/>
    </source>
</evidence>
<feature type="binding site" evidence="6">
    <location>
        <position position="65"/>
    </location>
    <ligand>
        <name>FMN</name>
        <dbReference type="ChEBI" id="CHEBI:58210"/>
    </ligand>
</feature>
<evidence type="ECO:0000256" key="5">
    <source>
        <dbReference type="ARBA" id="ARBA00033748"/>
    </source>
</evidence>
<dbReference type="InterPro" id="IPR016215">
    <property type="entry name" value="NTA_MOA"/>
</dbReference>
<keyword evidence="4 8" id="KW-0503">Monooxygenase</keyword>
<feature type="binding site" evidence="6">
    <location>
        <position position="237"/>
    </location>
    <ligand>
        <name>FMN</name>
        <dbReference type="ChEBI" id="CHEBI:58210"/>
    </ligand>
</feature>
<dbReference type="InterPro" id="IPR011251">
    <property type="entry name" value="Luciferase-like_dom"/>
</dbReference>
<organism evidence="8 9">
    <name type="scientific">Zafaria cholistanensis</name>
    <dbReference type="NCBI Taxonomy" id="1682741"/>
    <lineage>
        <taxon>Bacteria</taxon>
        <taxon>Bacillati</taxon>
        <taxon>Actinomycetota</taxon>
        <taxon>Actinomycetes</taxon>
        <taxon>Micrococcales</taxon>
        <taxon>Micrococcaceae</taxon>
        <taxon>Zafaria</taxon>
    </lineage>
</organism>
<dbReference type="Proteomes" id="UP000325307">
    <property type="component" value="Unassembled WGS sequence"/>
</dbReference>
<evidence type="ECO:0000256" key="1">
    <source>
        <dbReference type="ARBA" id="ARBA00022630"/>
    </source>
</evidence>
<dbReference type="GO" id="GO:0016705">
    <property type="term" value="F:oxidoreductase activity, acting on paired donors, with incorporation or reduction of molecular oxygen"/>
    <property type="evidence" value="ECO:0007669"/>
    <property type="project" value="InterPro"/>
</dbReference>
<feature type="binding site" evidence="6">
    <location>
        <position position="111"/>
    </location>
    <ligand>
        <name>FMN</name>
        <dbReference type="ChEBI" id="CHEBI:58210"/>
    </ligand>
</feature>
<dbReference type="Gene3D" id="3.20.20.30">
    <property type="entry name" value="Luciferase-like domain"/>
    <property type="match status" value="1"/>
</dbReference>
<dbReference type="RefSeq" id="WP_149956959.1">
    <property type="nucleotide sequence ID" value="NZ_BKDJ01000008.1"/>
</dbReference>
<dbReference type="InterPro" id="IPR051260">
    <property type="entry name" value="Diverse_substr_monoxygenases"/>
</dbReference>
<protein>
    <submittedName>
        <fullName evidence="8">Monooxygenase</fullName>
    </submittedName>
</protein>
<feature type="binding site" evidence="6">
    <location>
        <position position="236"/>
    </location>
    <ligand>
        <name>FMN</name>
        <dbReference type="ChEBI" id="CHEBI:58210"/>
    </ligand>
</feature>
<keyword evidence="1 6" id="KW-0285">Flavoprotein</keyword>
<keyword evidence="2 6" id="KW-0288">FMN</keyword>
<comment type="caution">
    <text evidence="8">The sequence shown here is derived from an EMBL/GenBank/DDBJ whole genome shotgun (WGS) entry which is preliminary data.</text>
</comment>
<dbReference type="OrthoDB" id="3265338at2"/>
<evidence type="ECO:0000256" key="3">
    <source>
        <dbReference type="ARBA" id="ARBA00023002"/>
    </source>
</evidence>
<dbReference type="AlphaFoldDB" id="A0A5A7NR97"/>
<evidence type="ECO:0000256" key="4">
    <source>
        <dbReference type="ARBA" id="ARBA00023033"/>
    </source>
</evidence>
<accession>A0A5A7NR97</accession>
<proteinExistence type="inferred from homology"/>
<dbReference type="PANTHER" id="PTHR30011:SF16">
    <property type="entry name" value="C2H2 FINGER DOMAIN TRANSCRIPTION FACTOR (EUROFUNG)-RELATED"/>
    <property type="match status" value="1"/>
</dbReference>
<feature type="domain" description="Luciferase-like" evidence="7">
    <location>
        <begin position="27"/>
        <end position="395"/>
    </location>
</feature>
<comment type="similarity">
    <text evidence="5">Belongs to the NtaA/SnaA/DszA monooxygenase family.</text>
</comment>
<dbReference type="PIRSF" id="PIRSF000337">
    <property type="entry name" value="NTA_MOA"/>
    <property type="match status" value="1"/>
</dbReference>
<sequence length="479" mass="51755">MPTNGSPRRPRLLLSAFLMNTTSHILGGQWRHPEAQQHRFNELALWTDLARQLEDAKFDAMFFADVVGLYGDHDGGWASHVRRGLQVPANDPLVLASALAGATRDIGIAVTSSVVQSDPFQLARQLSTLDHLTGGRVAWNIVTSVLENAHRNFGGNGLAAHDDRYDWADEYVEATYKLWEGSWEEGALLQDKIRGIHADPARVNKINHRGARYSIDGPHLVAPSPQRTPFLFQAGSSPRGRAFAAANAEATFLFAPNPEHVAKNVAAVRRLAVEAGRGEHDVAVFAGLSFVVGSTEAEVARKEAEYDEYLDLDAIVAHIGGGFGIDLGGLPLDTPLGDIHTEGGRGVLDAVRDSVPGGNPTIGDLARYRAKSQQIAGTPEQIADTLERWQDAGVDGINIINQILPGSYTDFIEGVLPELRRRGLAQTEYAPGTLREKVLGRGPLLEPTHPAARFRGAFSAHSAAATNRPAAEPVPSVYR</sequence>
<dbReference type="SUPFAM" id="SSF51679">
    <property type="entry name" value="Bacterial luciferase-like"/>
    <property type="match status" value="1"/>
</dbReference>
<gene>
    <name evidence="8" type="ORF">NCCP1664_18690</name>
</gene>
<dbReference type="EMBL" id="BKDJ01000008">
    <property type="protein sequence ID" value="GER23373.1"/>
    <property type="molecule type" value="Genomic_DNA"/>
</dbReference>
<evidence type="ECO:0000313" key="8">
    <source>
        <dbReference type="EMBL" id="GER23373.1"/>
    </source>
</evidence>
<dbReference type="InterPro" id="IPR036661">
    <property type="entry name" value="Luciferase-like_sf"/>
</dbReference>
<dbReference type="PANTHER" id="PTHR30011">
    <property type="entry name" value="ALKANESULFONATE MONOOXYGENASE-RELATED"/>
    <property type="match status" value="1"/>
</dbReference>
<evidence type="ECO:0000256" key="6">
    <source>
        <dbReference type="PIRSR" id="PIRSR000337-1"/>
    </source>
</evidence>
<feature type="binding site" evidence="6">
    <location>
        <position position="161"/>
    </location>
    <ligand>
        <name>FMN</name>
        <dbReference type="ChEBI" id="CHEBI:58210"/>
    </ligand>
</feature>